<dbReference type="Pfam" id="PF03723">
    <property type="entry name" value="Hemocyanin_C"/>
    <property type="match status" value="1"/>
</dbReference>
<dbReference type="InterPro" id="IPR002227">
    <property type="entry name" value="Tyrosinase_Cu-bd"/>
</dbReference>
<keyword evidence="2" id="KW-0732">Signal</keyword>
<dbReference type="InterPro" id="IPR005203">
    <property type="entry name" value="Hemocyanin_C"/>
</dbReference>
<dbReference type="PANTHER" id="PTHR11511">
    <property type="entry name" value="LARVAL STORAGE PROTEIN/PHENOLOXIDASE"/>
    <property type="match status" value="1"/>
</dbReference>
<reference evidence="4" key="1">
    <citation type="journal article" date="2008" name="Dev. Comp. Immunol.">
        <title>Difference between hemocyanin subunits from shrimp Penaeus japonicus in anti-WSSV defense.</title>
        <authorList>
            <person name="Lei K."/>
            <person name="Li F."/>
            <person name="Zhang M."/>
            <person name="Yang H."/>
            <person name="Luo T."/>
            <person name="Xu X."/>
        </authorList>
    </citation>
    <scope>NUCLEOTIDE SEQUENCE</scope>
</reference>
<accession>B0L612</accession>
<dbReference type="Pfam" id="PF03722">
    <property type="entry name" value="Hemocyanin_N"/>
    <property type="match status" value="1"/>
</dbReference>
<dbReference type="AlphaFoldDB" id="B0L612"/>
<protein>
    <submittedName>
        <fullName evidence="4">Hemocyanin subunit Y</fullName>
    </submittedName>
</protein>
<dbReference type="PROSITE" id="PS00498">
    <property type="entry name" value="TYROSINASE_2"/>
    <property type="match status" value="1"/>
</dbReference>
<dbReference type="PROSITE" id="PS00210">
    <property type="entry name" value="HEMOCYANIN_2"/>
    <property type="match status" value="1"/>
</dbReference>
<dbReference type="EMBL" id="EF375712">
    <property type="protein sequence ID" value="ABR14694.1"/>
    <property type="molecule type" value="mRNA"/>
</dbReference>
<dbReference type="SUPFAM" id="SSF48050">
    <property type="entry name" value="Hemocyanin, N-terminal domain"/>
    <property type="match status" value="1"/>
</dbReference>
<feature type="signal peptide" evidence="2">
    <location>
        <begin position="1"/>
        <end position="20"/>
    </location>
</feature>
<dbReference type="InterPro" id="IPR013788">
    <property type="entry name" value="Hemocyanin/hexamerin"/>
</dbReference>
<dbReference type="InterPro" id="IPR037020">
    <property type="entry name" value="Hemocyanin_C_sf"/>
</dbReference>
<dbReference type="SUPFAM" id="SSF81296">
    <property type="entry name" value="E set domains"/>
    <property type="match status" value="1"/>
</dbReference>
<dbReference type="Gene3D" id="2.60.40.1520">
    <property type="entry name" value="Hemocyanin, C-terminal domain"/>
    <property type="match status" value="1"/>
</dbReference>
<evidence type="ECO:0000313" key="4">
    <source>
        <dbReference type="EMBL" id="ABR14694.1"/>
    </source>
</evidence>
<evidence type="ECO:0000256" key="1">
    <source>
        <dbReference type="ARBA" id="ARBA00009470"/>
    </source>
</evidence>
<dbReference type="OrthoDB" id="8119704at2759"/>
<evidence type="ECO:0000256" key="2">
    <source>
        <dbReference type="SAM" id="SignalP"/>
    </source>
</evidence>
<dbReference type="InterPro" id="IPR005204">
    <property type="entry name" value="Hemocyanin_N"/>
</dbReference>
<dbReference type="Pfam" id="PF00372">
    <property type="entry name" value="Hemocyanin_M"/>
    <property type="match status" value="1"/>
</dbReference>
<feature type="chain" id="PRO_5002749963" evidence="2">
    <location>
        <begin position="21"/>
        <end position="664"/>
    </location>
</feature>
<evidence type="ECO:0000259" key="3">
    <source>
        <dbReference type="PROSITE" id="PS00498"/>
    </source>
</evidence>
<dbReference type="InterPro" id="IPR000896">
    <property type="entry name" value="Hemocyanin/hexamerin_mid_dom"/>
</dbReference>
<dbReference type="GO" id="GO:0016491">
    <property type="term" value="F:oxidoreductase activity"/>
    <property type="evidence" value="ECO:0007669"/>
    <property type="project" value="InterPro"/>
</dbReference>
<name>B0L612_PENJP</name>
<proteinExistence type="evidence at transcript level"/>
<dbReference type="SUPFAM" id="SSF48056">
    <property type="entry name" value="Di-copper centre-containing domain"/>
    <property type="match status" value="1"/>
</dbReference>
<dbReference type="InterPro" id="IPR008922">
    <property type="entry name" value="Di-copper_centre_dom_sf"/>
</dbReference>
<dbReference type="InterPro" id="IPR014756">
    <property type="entry name" value="Ig_E-set"/>
</dbReference>
<dbReference type="Gene3D" id="1.20.1370.10">
    <property type="entry name" value="Hemocyanin, N-terminal domain"/>
    <property type="match status" value="1"/>
</dbReference>
<dbReference type="Gene3D" id="1.10.1280.10">
    <property type="entry name" value="Di-copper center containing domain from catechol oxidase"/>
    <property type="match status" value="1"/>
</dbReference>
<dbReference type="PANTHER" id="PTHR11511:SF5">
    <property type="entry name" value="FAT-BODY PROTEIN 1-RELATED"/>
    <property type="match status" value="1"/>
</dbReference>
<dbReference type="InterPro" id="IPR036697">
    <property type="entry name" value="Hemocyanin_N_sf"/>
</dbReference>
<comment type="similarity">
    <text evidence="1">Belongs to the tyrosinase family. Hemocyanin subfamily.</text>
</comment>
<sequence>MKVLVVLGLVAAAAFQVVGADDVQKQKDILYLVHKIYGDIQDADLKATANSFDPVADLGIYSDGGAAAQRLVKDLNDGKLLQQKHWFSLFNTRHRHEALLLFDVLIHCNDWAGFVGNAAYFRQKMNEGEFVYAVYVAVIHSPLAEHVVLPPLYEITPHPFTNSEVIEEAYRAKQTQTPGKFKSTFTGTKKNPEQRVAYFGEDIGLNTHHVTWHMEFPFWWDDKYGHHLDRKGENFFWVHHQLTVRFDAERLSNYLDPVGELQWHKEIVEGFAPHTTYKYGGQFPTRPDNVNFEDVDGVARIRDMTIIESRIRDAIAHGYIVDSHGKHIDINNERGIDILGDIIESSLYSPNVQYYGALHNTAHIVLGRQADPHGKYDLPPGVLEHFETATRDPSFFRLHKYMDNIFKEHKDTLTPYTKADLEFAGVSIDNVAVEGELETYFEDFEYSLINAVDDAEGIQDVAISTYVPRLNHKEFTIKLDVKSDAARLATVRIFAWPHKDNNGIEYTFDEGRWNAIELDKFWVSLSSGSNAIERKSTESGVTVPDVPSIQTLFDKAAAGGAGLTEYESATGLPNRFLLPKGNEQGLEFDLVVAVTDGDADAAVADLHQNTDYNHYGAHGVYPDKKPHGYPLDRKVPDERVFEELSNFKRIQVKVFNHGVHIEHS</sequence>
<dbReference type="PROSITE" id="PS00209">
    <property type="entry name" value="HEMOCYANIN_1"/>
    <property type="match status" value="1"/>
</dbReference>
<organism evidence="4">
    <name type="scientific">Penaeus japonicus</name>
    <name type="common">Kuruma prawn</name>
    <name type="synonym">Marsupenaeus japonicus</name>
    <dbReference type="NCBI Taxonomy" id="27405"/>
    <lineage>
        <taxon>Eukaryota</taxon>
        <taxon>Metazoa</taxon>
        <taxon>Ecdysozoa</taxon>
        <taxon>Arthropoda</taxon>
        <taxon>Crustacea</taxon>
        <taxon>Multicrustacea</taxon>
        <taxon>Malacostraca</taxon>
        <taxon>Eumalacostraca</taxon>
        <taxon>Eucarida</taxon>
        <taxon>Decapoda</taxon>
        <taxon>Dendrobranchiata</taxon>
        <taxon>Penaeoidea</taxon>
        <taxon>Penaeidae</taxon>
        <taxon>Penaeus</taxon>
    </lineage>
</organism>
<feature type="domain" description="Tyrosinase copper-binding" evidence="3">
    <location>
        <begin position="392"/>
        <end position="403"/>
    </location>
</feature>
<dbReference type="PRINTS" id="PR00187">
    <property type="entry name" value="HAEMOCYANIN"/>
</dbReference>